<reference evidence="3 4" key="1">
    <citation type="submission" date="2019-08" db="EMBL/GenBank/DDBJ databases">
        <authorList>
            <person name="Grouzdev D."/>
            <person name="Tikhonova E."/>
            <person name="Kravchenko I."/>
        </authorList>
    </citation>
    <scope>NUCLEOTIDE SEQUENCE [LARGE SCALE GENOMIC DNA]</scope>
    <source>
        <strain evidence="3 4">59b</strain>
    </source>
</reference>
<keyword evidence="3" id="KW-0808">Transferase</keyword>
<evidence type="ECO:0000313" key="4">
    <source>
        <dbReference type="Proteomes" id="UP000324927"/>
    </source>
</evidence>
<dbReference type="Gene3D" id="3.30.200.20">
    <property type="entry name" value="Phosphorylase Kinase, domain 1"/>
    <property type="match status" value="1"/>
</dbReference>
<keyword evidence="4" id="KW-1185">Reference proteome</keyword>
<dbReference type="InterPro" id="IPR002575">
    <property type="entry name" value="Aminoglycoside_PTrfase"/>
</dbReference>
<organism evidence="3 4">
    <name type="scientific">Azospirillum lipoferum</name>
    <dbReference type="NCBI Taxonomy" id="193"/>
    <lineage>
        <taxon>Bacteria</taxon>
        <taxon>Pseudomonadati</taxon>
        <taxon>Pseudomonadota</taxon>
        <taxon>Alphaproteobacteria</taxon>
        <taxon>Rhodospirillales</taxon>
        <taxon>Azospirillaceae</taxon>
        <taxon>Azospirillum</taxon>
    </lineage>
</organism>
<gene>
    <name evidence="3" type="ORF">FZ942_22930</name>
</gene>
<comment type="caution">
    <text evidence="3">The sequence shown here is derived from an EMBL/GenBank/DDBJ whole genome shotgun (WGS) entry which is preliminary data.</text>
</comment>
<feature type="region of interest" description="Disordered" evidence="1">
    <location>
        <begin position="34"/>
        <end position="55"/>
    </location>
</feature>
<dbReference type="InterPro" id="IPR011009">
    <property type="entry name" value="Kinase-like_dom_sf"/>
</dbReference>
<dbReference type="EMBL" id="VTTN01000010">
    <property type="protein sequence ID" value="KAA0593748.1"/>
    <property type="molecule type" value="Genomic_DNA"/>
</dbReference>
<evidence type="ECO:0000256" key="1">
    <source>
        <dbReference type="SAM" id="MobiDB-lite"/>
    </source>
</evidence>
<dbReference type="OrthoDB" id="574549at2"/>
<accession>A0A5A9GGX2</accession>
<dbReference type="AlphaFoldDB" id="A0A5A9GGX2"/>
<dbReference type="Pfam" id="PF01636">
    <property type="entry name" value="APH"/>
    <property type="match status" value="1"/>
</dbReference>
<dbReference type="GO" id="GO:0016740">
    <property type="term" value="F:transferase activity"/>
    <property type="evidence" value="ECO:0007669"/>
    <property type="project" value="UniProtKB-KW"/>
</dbReference>
<feature type="compositionally biased region" description="Pro residues" evidence="1">
    <location>
        <begin position="34"/>
        <end position="48"/>
    </location>
</feature>
<evidence type="ECO:0000259" key="2">
    <source>
        <dbReference type="Pfam" id="PF01636"/>
    </source>
</evidence>
<dbReference type="SUPFAM" id="SSF56112">
    <property type="entry name" value="Protein kinase-like (PK-like)"/>
    <property type="match status" value="1"/>
</dbReference>
<name>A0A5A9GGX2_AZOLI</name>
<sequence length="402" mass="43285">MIWRRCFANRLSRSGSGAISCFMAPADCPPVPSIPTGPGPMSPTPCSHPPSGADAPGLAQVAASLAGSPVQSLRQAGHGGNSRLYRVETEDGVRALKLYPPRGADGRDRLAHERAGLGFLHRHGAPVPRLLGADPEAGAALLEWVDGPPPPEGEGCDAMIGFLKHLHGLRHAPDAAGLPQAVEACPSAAELLRQIEGRRIRLAMVAEEPENGDLARLLDERFDPAAGRLRDRLSRLYDLARIDVQTPTARRNLTLSPSDFGLHNALSRADGSIVFIDFEYFGWDDPVKLVADTLWHPGMRLSAATRSRFLKAAGTVYGNDPGFAVRLASQIGFFGLRWCLIVLSDFLPERWAHRAGAGADGTWTDARRIQAEKANALLDRVSCILSIDPMDWPAAFHRAGHG</sequence>
<evidence type="ECO:0000313" key="3">
    <source>
        <dbReference type="EMBL" id="KAA0593748.1"/>
    </source>
</evidence>
<protein>
    <submittedName>
        <fullName evidence="3">Phosphotransferase</fullName>
    </submittedName>
</protein>
<proteinExistence type="predicted"/>
<dbReference type="Proteomes" id="UP000324927">
    <property type="component" value="Unassembled WGS sequence"/>
</dbReference>
<feature type="domain" description="Aminoglycoside phosphotransferase" evidence="2">
    <location>
        <begin position="73"/>
        <end position="317"/>
    </location>
</feature>